<gene>
    <name evidence="4" type="ORF">CP373A1_13060</name>
</gene>
<evidence type="ECO:0000259" key="2">
    <source>
        <dbReference type="Pfam" id="PF21307"/>
    </source>
</evidence>
<comment type="caution">
    <text evidence="4">The sequence shown here is derived from an EMBL/GenBank/DDBJ whole genome shotgun (WGS) entry which is preliminary data.</text>
</comment>
<dbReference type="Pfam" id="PF22124">
    <property type="entry name" value="Glyco_hydro_95_cat"/>
    <property type="match status" value="1"/>
</dbReference>
<dbReference type="Gene3D" id="1.50.10.10">
    <property type="match status" value="1"/>
</dbReference>
<feature type="domain" description="Glycosyl hydrolase family 95 N-terminal" evidence="1">
    <location>
        <begin position="3"/>
        <end position="235"/>
    </location>
</feature>
<evidence type="ECO:0000313" key="4">
    <source>
        <dbReference type="EMBL" id="OBY10024.1"/>
    </source>
</evidence>
<evidence type="ECO:0000259" key="1">
    <source>
        <dbReference type="Pfam" id="PF14498"/>
    </source>
</evidence>
<dbReference type="AlphaFoldDB" id="A0A1B8RMS4"/>
<dbReference type="InterPro" id="IPR049053">
    <property type="entry name" value="AFCA-like_C"/>
</dbReference>
<dbReference type="InterPro" id="IPR008928">
    <property type="entry name" value="6-hairpin_glycosidase_sf"/>
</dbReference>
<dbReference type="Pfam" id="PF21307">
    <property type="entry name" value="Glyco_hydro_95_C"/>
    <property type="match status" value="1"/>
</dbReference>
<dbReference type="InterPro" id="IPR027414">
    <property type="entry name" value="GH95_N_dom"/>
</dbReference>
<dbReference type="Proteomes" id="UP000092714">
    <property type="component" value="Unassembled WGS sequence"/>
</dbReference>
<dbReference type="RefSeq" id="WP_027098009.1">
    <property type="nucleotide sequence ID" value="NZ_JADMZC010000006.1"/>
</dbReference>
<accession>A0A1B8RMS4</accession>
<dbReference type="InterPro" id="IPR054363">
    <property type="entry name" value="GH95_cat"/>
</dbReference>
<organism evidence="4 5">
    <name type="scientific">Clostridium paraputrificum</name>
    <dbReference type="NCBI Taxonomy" id="29363"/>
    <lineage>
        <taxon>Bacteria</taxon>
        <taxon>Bacillati</taxon>
        <taxon>Bacillota</taxon>
        <taxon>Clostridia</taxon>
        <taxon>Eubacteriales</taxon>
        <taxon>Clostridiaceae</taxon>
        <taxon>Clostridium</taxon>
    </lineage>
</organism>
<evidence type="ECO:0000259" key="3">
    <source>
        <dbReference type="Pfam" id="PF22124"/>
    </source>
</evidence>
<dbReference type="SUPFAM" id="SSF48208">
    <property type="entry name" value="Six-hairpin glycosidases"/>
    <property type="match status" value="1"/>
</dbReference>
<name>A0A1B8RMS4_9CLOT</name>
<dbReference type="GO" id="GO:0004560">
    <property type="term" value="F:alpha-L-fucosidase activity"/>
    <property type="evidence" value="ECO:0007669"/>
    <property type="project" value="InterPro"/>
</dbReference>
<feature type="domain" description="Alpha fucosidase A-like C-terminal" evidence="2">
    <location>
        <begin position="683"/>
        <end position="762"/>
    </location>
</feature>
<dbReference type="PIRSF" id="PIRSF007663">
    <property type="entry name" value="UCP007663"/>
    <property type="match status" value="1"/>
</dbReference>
<reference evidence="4 5" key="1">
    <citation type="submission" date="2016-06" db="EMBL/GenBank/DDBJ databases">
        <authorList>
            <person name="Kjaerup R.B."/>
            <person name="Dalgaard T.S."/>
            <person name="Juul-Madsen H.R."/>
        </authorList>
    </citation>
    <scope>NUCLEOTIDE SEQUENCE [LARGE SCALE GENOMIC DNA]</scope>
    <source>
        <strain evidence="4 5">373-A1</strain>
    </source>
</reference>
<keyword evidence="5" id="KW-1185">Reference proteome</keyword>
<dbReference type="PANTHER" id="PTHR31084">
    <property type="entry name" value="ALPHA-L-FUCOSIDASE 2"/>
    <property type="match status" value="1"/>
</dbReference>
<dbReference type="Pfam" id="PF14498">
    <property type="entry name" value="Glyco_hyd_65N_2"/>
    <property type="match status" value="1"/>
</dbReference>
<dbReference type="EMBL" id="MAPZ01000025">
    <property type="protein sequence ID" value="OBY10024.1"/>
    <property type="molecule type" value="Genomic_DNA"/>
</dbReference>
<evidence type="ECO:0000313" key="5">
    <source>
        <dbReference type="Proteomes" id="UP000092714"/>
    </source>
</evidence>
<dbReference type="PANTHER" id="PTHR31084:SF0">
    <property type="entry name" value="ALPHA-L-FUCOSIDASE 2"/>
    <property type="match status" value="1"/>
</dbReference>
<dbReference type="GeneID" id="42775840"/>
<sequence>MDIWFNEKANNWNEAIPIGNGHIAGMIFGGTIDDKIQLNDETLWYRGKCDRNNPDSYKYLDKIRELLKIGKVNEAEDLVKLTMFATPRDQSHYESLGELYINHVESQEPHNHCRGLSLSDAVARTTYDIEDVQYTREYFTSFNSNLLFIRMKSSKKGSISVNINLGRQKRFSDIIEKYENDGIIMCGSAGGIKGVAFNVGCRVINTDGESEVLGETIIVRNASEFTLCLTSVTDYWESDLDINLECKKILKEMSFHDYDLEIEKHKENYKRQFDRVSLKLGDEQNNIKNTKERLESFKKNANDLGLIKTMFDYGRYLLICSSQPNGLPSNLQGIWCEDLNPIWGSKYTININTEMNYWMTGPCDLPEVEIPLFEMMNKMREPGRITAKKMYGVNGVTAHHNTDGFFDTAPQSHAIGAAVWPMTLPWLCTHIWEYYNYFQDISILEKYYPLIKEVVQFYEGYLFEYDNYLVTGPSVSPENKFITENGVIGNVCLSPTIDNQILRMFFNCYLDICEVLDIDRDHCKNVKDILAKLPPTKVGKHGQIQEWLVDYDEVEIGHRHISPLFGLHPGNEIDLDKTPVLAKAALKTIERRTSYGKYLDVKNREEAINSWQTAGLFESTRTGWSSAWLVHFYARLKKGQQGFNELVGMIKNTTLPNLFSDHPPFQIDGNLGFVSGLCELLIQSHNNKIKILPAIPSEVPSGEFVGFRVRGGEKFSVKWKDNMVERVYIKGEPEKKITFSIDKEKMKCGKDTVIEIELDENGETEVTF</sequence>
<dbReference type="eggNOG" id="COG1554">
    <property type="taxonomic scope" value="Bacteria"/>
</dbReference>
<feature type="domain" description="Glycosyl hydrolase family 95 catalytic" evidence="3">
    <location>
        <begin position="262"/>
        <end position="681"/>
    </location>
</feature>
<dbReference type="InterPro" id="IPR012341">
    <property type="entry name" value="6hp_glycosidase-like_sf"/>
</dbReference>
<dbReference type="GO" id="GO:0005975">
    <property type="term" value="P:carbohydrate metabolic process"/>
    <property type="evidence" value="ECO:0007669"/>
    <property type="project" value="InterPro"/>
</dbReference>
<dbReference type="InterPro" id="IPR016518">
    <property type="entry name" value="Alpha-L-fucosidase"/>
</dbReference>
<protein>
    <submittedName>
        <fullName evidence="4">Uncharacterized protein</fullName>
    </submittedName>
</protein>
<proteinExistence type="predicted"/>